<evidence type="ECO:0000256" key="2">
    <source>
        <dbReference type="SAM" id="SignalP"/>
    </source>
</evidence>
<evidence type="ECO:0000256" key="1">
    <source>
        <dbReference type="SAM" id="MobiDB-lite"/>
    </source>
</evidence>
<dbReference type="RefSeq" id="WP_270949739.1">
    <property type="nucleotide sequence ID" value="NZ_JAQGLA010000023.1"/>
</dbReference>
<gene>
    <name evidence="3" type="ORF">OU415_16755</name>
</gene>
<sequence>MSSTRARRAAVPIVAVLLAALAGCGGAPTPGGRGEAPEAGPGGHQPIATADADWKGVADALGRPGKLTDGNTVYRVALTRSDLTNVVSQGVTIKPGLSLGGYATFTKYDDTTMLMGDLVVTENELPKVTDALQAHGIEQTALHKHLLEQSPPVWWTHVHGMGDPVQLAQGVRAALDATATPRATPAAPQPPVELDTAGIDNALGRKGTADGGIYKFSIARKDVVTDSGHVVPPGTGVNTGLNFQPVGGGRAAVNGDFVMTAPEVEKVVQALRKGGISVVALHNHSLTDEPRLFYLHFWGVDDGVALAKSLRAAVDATNAQPAR</sequence>
<accession>A0ABT4UZG3</accession>
<reference evidence="3 4" key="1">
    <citation type="submission" date="2022-11" db="EMBL/GenBank/DDBJ databases">
        <title>Draft genome sequence of Saccharopolyspora sp. WRP15-2 isolated from rhizosphere soils of wild rice in Thailand.</title>
        <authorList>
            <person name="Duangmal K."/>
            <person name="Kammanee S."/>
            <person name="Muangham S."/>
        </authorList>
    </citation>
    <scope>NUCLEOTIDE SEQUENCE [LARGE SCALE GENOMIC DNA]</scope>
    <source>
        <strain evidence="3 4">WRP15-2</strain>
    </source>
</reference>
<dbReference type="PROSITE" id="PS51257">
    <property type="entry name" value="PROKAR_LIPOPROTEIN"/>
    <property type="match status" value="1"/>
</dbReference>
<evidence type="ECO:0000313" key="3">
    <source>
        <dbReference type="EMBL" id="MDA3627097.1"/>
    </source>
</evidence>
<organism evidence="3 4">
    <name type="scientific">Saccharopolyspora oryzae</name>
    <dbReference type="NCBI Taxonomy" id="2997343"/>
    <lineage>
        <taxon>Bacteria</taxon>
        <taxon>Bacillati</taxon>
        <taxon>Actinomycetota</taxon>
        <taxon>Actinomycetes</taxon>
        <taxon>Pseudonocardiales</taxon>
        <taxon>Pseudonocardiaceae</taxon>
        <taxon>Saccharopolyspora</taxon>
    </lineage>
</organism>
<name>A0ABT4UZG3_9PSEU</name>
<feature type="region of interest" description="Disordered" evidence="1">
    <location>
        <begin position="29"/>
        <end position="49"/>
    </location>
</feature>
<feature type="signal peptide" evidence="2">
    <location>
        <begin position="1"/>
        <end position="27"/>
    </location>
</feature>
<protein>
    <submittedName>
        <fullName evidence="3">DUF1259 domain-containing protein</fullName>
    </submittedName>
</protein>
<dbReference type="InterPro" id="IPR011094">
    <property type="entry name" value="Uncharacterised_LppY/LpqO"/>
</dbReference>
<dbReference type="Pfam" id="PF07485">
    <property type="entry name" value="DUF1529"/>
    <property type="match status" value="2"/>
</dbReference>
<dbReference type="Proteomes" id="UP001210380">
    <property type="component" value="Unassembled WGS sequence"/>
</dbReference>
<evidence type="ECO:0000313" key="4">
    <source>
        <dbReference type="Proteomes" id="UP001210380"/>
    </source>
</evidence>
<proteinExistence type="predicted"/>
<comment type="caution">
    <text evidence="3">The sequence shown here is derived from an EMBL/GenBank/DDBJ whole genome shotgun (WGS) entry which is preliminary data.</text>
</comment>
<feature type="chain" id="PRO_5045525510" evidence="2">
    <location>
        <begin position="28"/>
        <end position="323"/>
    </location>
</feature>
<keyword evidence="2" id="KW-0732">Signal</keyword>
<keyword evidence="4" id="KW-1185">Reference proteome</keyword>
<dbReference type="EMBL" id="JAQGLA010000023">
    <property type="protein sequence ID" value="MDA3627097.1"/>
    <property type="molecule type" value="Genomic_DNA"/>
</dbReference>